<dbReference type="Pfam" id="PF24803">
    <property type="entry name" value="DUF7704"/>
    <property type="match status" value="1"/>
</dbReference>
<feature type="domain" description="DUF7704" evidence="3">
    <location>
        <begin position="3"/>
        <end position="145"/>
    </location>
</feature>
<keyword evidence="1" id="KW-1133">Transmembrane helix</keyword>
<evidence type="ECO:0000256" key="2">
    <source>
        <dbReference type="SAM" id="SignalP"/>
    </source>
</evidence>
<name>A0AAD6GNV2_9EURO</name>
<feature type="transmembrane region" description="Helical" evidence="1">
    <location>
        <begin position="114"/>
        <end position="133"/>
    </location>
</feature>
<dbReference type="PANTHER" id="PTHR37019">
    <property type="entry name" value="CHROMOSOME 1, WHOLE GENOME SHOTGUN SEQUENCE"/>
    <property type="match status" value="1"/>
</dbReference>
<dbReference type="AlphaFoldDB" id="A0AAD6GNV2"/>
<dbReference type="EMBL" id="JAQJAC010000009">
    <property type="protein sequence ID" value="KAJ5572541.1"/>
    <property type="molecule type" value="Genomic_DNA"/>
</dbReference>
<keyword evidence="5" id="KW-1185">Reference proteome</keyword>
<evidence type="ECO:0000313" key="4">
    <source>
        <dbReference type="EMBL" id="KAJ5572541.1"/>
    </source>
</evidence>
<gene>
    <name evidence="4" type="ORF">N7450_009525</name>
</gene>
<feature type="transmembrane region" description="Helical" evidence="1">
    <location>
        <begin position="56"/>
        <end position="75"/>
    </location>
</feature>
<feature type="transmembrane region" description="Helical" evidence="1">
    <location>
        <begin position="87"/>
        <end position="108"/>
    </location>
</feature>
<reference evidence="4 5" key="1">
    <citation type="journal article" date="2023" name="IMA Fungus">
        <title>Comparative genomic study of the Penicillium genus elucidates a diverse pangenome and 15 lateral gene transfer events.</title>
        <authorList>
            <person name="Petersen C."/>
            <person name="Sorensen T."/>
            <person name="Nielsen M.R."/>
            <person name="Sondergaard T.E."/>
            <person name="Sorensen J.L."/>
            <person name="Fitzpatrick D.A."/>
            <person name="Frisvad J.C."/>
            <person name="Nielsen K.L."/>
        </authorList>
    </citation>
    <scope>NUCLEOTIDE SEQUENCE [LARGE SCALE GENOMIC DNA]</scope>
    <source>
        <strain evidence="4 5">IBT 29057</strain>
    </source>
</reference>
<dbReference type="Proteomes" id="UP001216150">
    <property type="component" value="Unassembled WGS sequence"/>
</dbReference>
<dbReference type="InterPro" id="IPR056121">
    <property type="entry name" value="DUF7704"/>
</dbReference>
<sequence length="156" mass="16744">MPTILPPWPHLLFGILEPISLVAGSLAPLQDLNYFIAGQTPHASAPPVLHPSSIALAYQVANLYSLLFLVGVGVLHTTTEPKVIRNYMIGLAIADVGHVYATYLGMGWESFADIGAWNALTWGNIGVTSFIFINRIAYLAGLFGPAKAPKVTSKNE</sequence>
<dbReference type="PANTHER" id="PTHR37019:SF2">
    <property type="entry name" value="EXPERA DOMAIN-CONTAINING PROTEIN"/>
    <property type="match status" value="1"/>
</dbReference>
<keyword evidence="1" id="KW-0472">Membrane</keyword>
<feature type="chain" id="PRO_5041995386" description="DUF7704 domain-containing protein" evidence="2">
    <location>
        <begin position="25"/>
        <end position="156"/>
    </location>
</feature>
<comment type="caution">
    <text evidence="4">The sequence shown here is derived from an EMBL/GenBank/DDBJ whole genome shotgun (WGS) entry which is preliminary data.</text>
</comment>
<keyword evidence="2" id="KW-0732">Signal</keyword>
<evidence type="ECO:0000256" key="1">
    <source>
        <dbReference type="SAM" id="Phobius"/>
    </source>
</evidence>
<accession>A0AAD6GNV2</accession>
<keyword evidence="1" id="KW-0812">Transmembrane</keyword>
<protein>
    <recommendedName>
        <fullName evidence="3">DUF7704 domain-containing protein</fullName>
    </recommendedName>
</protein>
<proteinExistence type="predicted"/>
<evidence type="ECO:0000313" key="5">
    <source>
        <dbReference type="Proteomes" id="UP001216150"/>
    </source>
</evidence>
<organism evidence="4 5">
    <name type="scientific">Penicillium hetheringtonii</name>
    <dbReference type="NCBI Taxonomy" id="911720"/>
    <lineage>
        <taxon>Eukaryota</taxon>
        <taxon>Fungi</taxon>
        <taxon>Dikarya</taxon>
        <taxon>Ascomycota</taxon>
        <taxon>Pezizomycotina</taxon>
        <taxon>Eurotiomycetes</taxon>
        <taxon>Eurotiomycetidae</taxon>
        <taxon>Eurotiales</taxon>
        <taxon>Aspergillaceae</taxon>
        <taxon>Penicillium</taxon>
    </lineage>
</organism>
<feature type="signal peptide" evidence="2">
    <location>
        <begin position="1"/>
        <end position="24"/>
    </location>
</feature>
<evidence type="ECO:0000259" key="3">
    <source>
        <dbReference type="Pfam" id="PF24803"/>
    </source>
</evidence>